<dbReference type="AlphaFoldDB" id="A0A2T7NRH7"/>
<dbReference type="EMBL" id="PZQS01000010">
    <property type="protein sequence ID" value="PVD23780.1"/>
    <property type="molecule type" value="Genomic_DNA"/>
</dbReference>
<comment type="caution">
    <text evidence="2">The sequence shown here is derived from an EMBL/GenBank/DDBJ whole genome shotgun (WGS) entry which is preliminary data.</text>
</comment>
<feature type="compositionally biased region" description="Basic and acidic residues" evidence="1">
    <location>
        <begin position="30"/>
        <end position="43"/>
    </location>
</feature>
<organism evidence="2 3">
    <name type="scientific">Pomacea canaliculata</name>
    <name type="common">Golden apple snail</name>
    <dbReference type="NCBI Taxonomy" id="400727"/>
    <lineage>
        <taxon>Eukaryota</taxon>
        <taxon>Metazoa</taxon>
        <taxon>Spiralia</taxon>
        <taxon>Lophotrochozoa</taxon>
        <taxon>Mollusca</taxon>
        <taxon>Gastropoda</taxon>
        <taxon>Caenogastropoda</taxon>
        <taxon>Architaenioglossa</taxon>
        <taxon>Ampullarioidea</taxon>
        <taxon>Ampullariidae</taxon>
        <taxon>Pomacea</taxon>
    </lineage>
</organism>
<evidence type="ECO:0000313" key="3">
    <source>
        <dbReference type="Proteomes" id="UP000245119"/>
    </source>
</evidence>
<dbReference type="Proteomes" id="UP000245119">
    <property type="component" value="Linkage Group LG10"/>
</dbReference>
<accession>A0A2T7NRH7</accession>
<evidence type="ECO:0000313" key="2">
    <source>
        <dbReference type="EMBL" id="PVD23780.1"/>
    </source>
</evidence>
<evidence type="ECO:0000256" key="1">
    <source>
        <dbReference type="SAM" id="MobiDB-lite"/>
    </source>
</evidence>
<proteinExistence type="predicted"/>
<name>A0A2T7NRH7_POMCA</name>
<sequence length="66" mass="7839">MYVGAWVDVDIGVGNEWKRKNKLYKRNREDLKKHQDHWAHREDEGDDSHDVRHHKRLSGGMCGGKR</sequence>
<gene>
    <name evidence="2" type="ORF">C0Q70_17054</name>
</gene>
<feature type="region of interest" description="Disordered" evidence="1">
    <location>
        <begin position="30"/>
        <end position="66"/>
    </location>
</feature>
<reference evidence="2 3" key="1">
    <citation type="submission" date="2018-04" db="EMBL/GenBank/DDBJ databases">
        <title>The genome of golden apple snail Pomacea canaliculata provides insight into stress tolerance and invasive adaptation.</title>
        <authorList>
            <person name="Liu C."/>
            <person name="Liu B."/>
            <person name="Ren Y."/>
            <person name="Zhang Y."/>
            <person name="Wang H."/>
            <person name="Li S."/>
            <person name="Jiang F."/>
            <person name="Yin L."/>
            <person name="Zhang G."/>
            <person name="Qian W."/>
            <person name="Fan W."/>
        </authorList>
    </citation>
    <scope>NUCLEOTIDE SEQUENCE [LARGE SCALE GENOMIC DNA]</scope>
    <source>
        <strain evidence="2">SZHN2017</strain>
        <tissue evidence="2">Muscle</tissue>
    </source>
</reference>
<protein>
    <submittedName>
        <fullName evidence="2">Uncharacterized protein</fullName>
    </submittedName>
</protein>
<keyword evidence="3" id="KW-1185">Reference proteome</keyword>